<gene>
    <name evidence="2" type="ORF">A3C93_01590</name>
</gene>
<proteinExistence type="predicted"/>
<comment type="caution">
    <text evidence="2">The sequence shown here is derived from an EMBL/GenBank/DDBJ whole genome shotgun (WGS) entry which is preliminary data.</text>
</comment>
<evidence type="ECO:0000259" key="1">
    <source>
        <dbReference type="PROSITE" id="PS50003"/>
    </source>
</evidence>
<dbReference type="Proteomes" id="UP000178636">
    <property type="component" value="Unassembled WGS sequence"/>
</dbReference>
<evidence type="ECO:0000313" key="3">
    <source>
        <dbReference type="Proteomes" id="UP000178636"/>
    </source>
</evidence>
<sequence>MKLHTPKEPQHVKDWIRSIEQMSSKDPRVKWENLNVWYGLELPKYLWAEWKDELKPAGFTWQKFLRLLKHRTHAVLLWYKGAYAWGKFIDETIGLIEGPLGTEIAKRK</sequence>
<organism evidence="2 3">
    <name type="scientific">Candidatus Lloydbacteria bacterium RIFCSPHIGHO2_02_FULL_54_17</name>
    <dbReference type="NCBI Taxonomy" id="1798664"/>
    <lineage>
        <taxon>Bacteria</taxon>
        <taxon>Candidatus Lloydiibacteriota</taxon>
    </lineage>
</organism>
<feature type="domain" description="PH" evidence="1">
    <location>
        <begin position="1"/>
        <end position="24"/>
    </location>
</feature>
<dbReference type="PROSITE" id="PS50003">
    <property type="entry name" value="PH_DOMAIN"/>
    <property type="match status" value="1"/>
</dbReference>
<evidence type="ECO:0000313" key="2">
    <source>
        <dbReference type="EMBL" id="OGZ11049.1"/>
    </source>
</evidence>
<name>A0A1G2DBP9_9BACT</name>
<reference evidence="2 3" key="1">
    <citation type="journal article" date="2016" name="Nat. Commun.">
        <title>Thousands of microbial genomes shed light on interconnected biogeochemical processes in an aquifer system.</title>
        <authorList>
            <person name="Anantharaman K."/>
            <person name="Brown C.T."/>
            <person name="Hug L.A."/>
            <person name="Sharon I."/>
            <person name="Castelle C.J."/>
            <person name="Probst A.J."/>
            <person name="Thomas B.C."/>
            <person name="Singh A."/>
            <person name="Wilkins M.J."/>
            <person name="Karaoz U."/>
            <person name="Brodie E.L."/>
            <person name="Williams K.H."/>
            <person name="Hubbard S.S."/>
            <person name="Banfield J.F."/>
        </authorList>
    </citation>
    <scope>NUCLEOTIDE SEQUENCE [LARGE SCALE GENOMIC DNA]</scope>
</reference>
<dbReference type="AlphaFoldDB" id="A0A1G2DBP9"/>
<dbReference type="InterPro" id="IPR001849">
    <property type="entry name" value="PH_domain"/>
</dbReference>
<protein>
    <recommendedName>
        <fullName evidence="1">PH domain-containing protein</fullName>
    </recommendedName>
</protein>
<dbReference type="EMBL" id="MHLO01000040">
    <property type="protein sequence ID" value="OGZ11049.1"/>
    <property type="molecule type" value="Genomic_DNA"/>
</dbReference>
<accession>A0A1G2DBP9</accession>